<dbReference type="OrthoDB" id="1668230at2759"/>
<dbReference type="SUPFAM" id="SSF56112">
    <property type="entry name" value="Protein kinase-like (PK-like)"/>
    <property type="match status" value="1"/>
</dbReference>
<keyword evidence="2" id="KW-0808">Transferase</keyword>
<evidence type="ECO:0000256" key="3">
    <source>
        <dbReference type="ARBA" id="ARBA00022741"/>
    </source>
</evidence>
<dbReference type="GO" id="GO:0005776">
    <property type="term" value="C:autophagosome"/>
    <property type="evidence" value="ECO:0007669"/>
    <property type="project" value="TreeGrafter"/>
</dbReference>
<comment type="caution">
    <text evidence="8">The sequence shown here is derived from an EMBL/GenBank/DDBJ whole genome shotgun (WGS) entry which is preliminary data.</text>
</comment>
<dbReference type="GO" id="GO:0005829">
    <property type="term" value="C:cytosol"/>
    <property type="evidence" value="ECO:0007669"/>
    <property type="project" value="TreeGrafter"/>
</dbReference>
<feature type="domain" description="Protein kinase" evidence="7">
    <location>
        <begin position="98"/>
        <end position="333"/>
    </location>
</feature>
<dbReference type="Gene3D" id="1.10.510.10">
    <property type="entry name" value="Transferase(Phosphotransferase) domain 1"/>
    <property type="match status" value="1"/>
</dbReference>
<evidence type="ECO:0000313" key="9">
    <source>
        <dbReference type="Proteomes" id="UP000886523"/>
    </source>
</evidence>
<keyword evidence="5" id="KW-0067">ATP-binding</keyword>
<name>A0A9P6B779_9AGAM</name>
<feature type="compositionally biased region" description="Polar residues" evidence="6">
    <location>
        <begin position="1"/>
        <end position="12"/>
    </location>
</feature>
<proteinExistence type="predicted"/>
<reference evidence="8" key="1">
    <citation type="journal article" date="2020" name="Nat. Commun.">
        <title>Large-scale genome sequencing of mycorrhizal fungi provides insights into the early evolution of symbiotic traits.</title>
        <authorList>
            <person name="Miyauchi S."/>
            <person name="Kiss E."/>
            <person name="Kuo A."/>
            <person name="Drula E."/>
            <person name="Kohler A."/>
            <person name="Sanchez-Garcia M."/>
            <person name="Morin E."/>
            <person name="Andreopoulos B."/>
            <person name="Barry K.W."/>
            <person name="Bonito G."/>
            <person name="Buee M."/>
            <person name="Carver A."/>
            <person name="Chen C."/>
            <person name="Cichocki N."/>
            <person name="Clum A."/>
            <person name="Culley D."/>
            <person name="Crous P.W."/>
            <person name="Fauchery L."/>
            <person name="Girlanda M."/>
            <person name="Hayes R.D."/>
            <person name="Keri Z."/>
            <person name="LaButti K."/>
            <person name="Lipzen A."/>
            <person name="Lombard V."/>
            <person name="Magnuson J."/>
            <person name="Maillard F."/>
            <person name="Murat C."/>
            <person name="Nolan M."/>
            <person name="Ohm R.A."/>
            <person name="Pangilinan J."/>
            <person name="Pereira M.F."/>
            <person name="Perotto S."/>
            <person name="Peter M."/>
            <person name="Pfister S."/>
            <person name="Riley R."/>
            <person name="Sitrit Y."/>
            <person name="Stielow J.B."/>
            <person name="Szollosi G."/>
            <person name="Zifcakova L."/>
            <person name="Stursova M."/>
            <person name="Spatafora J.W."/>
            <person name="Tedersoo L."/>
            <person name="Vaario L.M."/>
            <person name="Yamada A."/>
            <person name="Yan M."/>
            <person name="Wang P."/>
            <person name="Xu J."/>
            <person name="Bruns T."/>
            <person name="Baldrian P."/>
            <person name="Vilgalys R."/>
            <person name="Dunand C."/>
            <person name="Henrissat B."/>
            <person name="Grigoriev I.V."/>
            <person name="Hibbett D."/>
            <person name="Nagy L.G."/>
            <person name="Martin F.M."/>
        </authorList>
    </citation>
    <scope>NUCLEOTIDE SEQUENCE</scope>
    <source>
        <strain evidence="8">UP504</strain>
    </source>
</reference>
<feature type="region of interest" description="Disordered" evidence="6">
    <location>
        <begin position="1"/>
        <end position="26"/>
    </location>
</feature>
<evidence type="ECO:0000256" key="2">
    <source>
        <dbReference type="ARBA" id="ARBA00022679"/>
    </source>
</evidence>
<dbReference type="PANTHER" id="PTHR24348">
    <property type="entry name" value="SERINE/THREONINE-PROTEIN KINASE UNC-51-RELATED"/>
    <property type="match status" value="1"/>
</dbReference>
<evidence type="ECO:0000256" key="1">
    <source>
        <dbReference type="ARBA" id="ARBA00012513"/>
    </source>
</evidence>
<keyword evidence="4" id="KW-0418">Kinase</keyword>
<dbReference type="GO" id="GO:0010506">
    <property type="term" value="P:regulation of autophagy"/>
    <property type="evidence" value="ECO:0007669"/>
    <property type="project" value="InterPro"/>
</dbReference>
<gene>
    <name evidence="8" type="ORF">BS47DRAFT_1379565</name>
</gene>
<dbReference type="EC" id="2.7.11.1" evidence="1"/>
<accession>A0A9P6B779</accession>
<dbReference type="InterPro" id="IPR000719">
    <property type="entry name" value="Prot_kinase_dom"/>
</dbReference>
<dbReference type="GO" id="GO:0005524">
    <property type="term" value="F:ATP binding"/>
    <property type="evidence" value="ECO:0007669"/>
    <property type="project" value="UniProtKB-KW"/>
</dbReference>
<dbReference type="GO" id="GO:0004674">
    <property type="term" value="F:protein serine/threonine kinase activity"/>
    <property type="evidence" value="ECO:0007669"/>
    <property type="project" value="UniProtKB-EC"/>
</dbReference>
<dbReference type="AlphaFoldDB" id="A0A9P6B779"/>
<evidence type="ECO:0000256" key="4">
    <source>
        <dbReference type="ARBA" id="ARBA00022777"/>
    </source>
</evidence>
<evidence type="ECO:0000313" key="8">
    <source>
        <dbReference type="EMBL" id="KAF9519019.1"/>
    </source>
</evidence>
<feature type="compositionally biased region" description="Basic and acidic residues" evidence="6">
    <location>
        <begin position="13"/>
        <end position="26"/>
    </location>
</feature>
<dbReference type="PANTHER" id="PTHR24348:SF22">
    <property type="entry name" value="NON-SPECIFIC SERINE_THREONINE PROTEIN KINASE"/>
    <property type="match status" value="1"/>
</dbReference>
<dbReference type="Pfam" id="PF00069">
    <property type="entry name" value="Pkinase"/>
    <property type="match status" value="1"/>
</dbReference>
<protein>
    <recommendedName>
        <fullName evidence="1">non-specific serine/threonine protein kinase</fullName>
        <ecNumber evidence="1">2.7.11.1</ecNumber>
    </recommendedName>
</protein>
<dbReference type="InterPro" id="IPR011009">
    <property type="entry name" value="Kinase-like_dom_sf"/>
</dbReference>
<evidence type="ECO:0000256" key="6">
    <source>
        <dbReference type="SAM" id="MobiDB-lite"/>
    </source>
</evidence>
<dbReference type="GO" id="GO:0016020">
    <property type="term" value="C:membrane"/>
    <property type="evidence" value="ECO:0007669"/>
    <property type="project" value="TreeGrafter"/>
</dbReference>
<dbReference type="PROSITE" id="PS50011">
    <property type="entry name" value="PROTEIN_KINASE_DOM"/>
    <property type="match status" value="1"/>
</dbReference>
<evidence type="ECO:0000256" key="5">
    <source>
        <dbReference type="ARBA" id="ARBA00022840"/>
    </source>
</evidence>
<dbReference type="SMART" id="SM00220">
    <property type="entry name" value="S_TKc"/>
    <property type="match status" value="1"/>
</dbReference>
<organism evidence="8 9">
    <name type="scientific">Hydnum rufescens UP504</name>
    <dbReference type="NCBI Taxonomy" id="1448309"/>
    <lineage>
        <taxon>Eukaryota</taxon>
        <taxon>Fungi</taxon>
        <taxon>Dikarya</taxon>
        <taxon>Basidiomycota</taxon>
        <taxon>Agaricomycotina</taxon>
        <taxon>Agaricomycetes</taxon>
        <taxon>Cantharellales</taxon>
        <taxon>Hydnaceae</taxon>
        <taxon>Hydnum</taxon>
    </lineage>
</organism>
<dbReference type="GO" id="GO:0000407">
    <property type="term" value="C:phagophore assembly site"/>
    <property type="evidence" value="ECO:0007669"/>
    <property type="project" value="TreeGrafter"/>
</dbReference>
<keyword evidence="3" id="KW-0547">Nucleotide-binding</keyword>
<dbReference type="EMBL" id="MU128920">
    <property type="protein sequence ID" value="KAF9519019.1"/>
    <property type="molecule type" value="Genomic_DNA"/>
</dbReference>
<dbReference type="InterPro" id="IPR045269">
    <property type="entry name" value="Atg1-like"/>
</dbReference>
<dbReference type="GO" id="GO:0000045">
    <property type="term" value="P:autophagosome assembly"/>
    <property type="evidence" value="ECO:0007669"/>
    <property type="project" value="TreeGrafter"/>
</dbReference>
<keyword evidence="9" id="KW-1185">Reference proteome</keyword>
<dbReference type="Proteomes" id="UP000886523">
    <property type="component" value="Unassembled WGS sequence"/>
</dbReference>
<sequence>MATEETVPSSEVQNDKSRSPQKDDTAFSEKVMSLRAEYFAYPDRFPFWSQTRGRVTWDTRRTYLELWYGDAPNFVRLVPSNGTLAAAILEFRADLPMYAVDLEIAGDSYSIIDHKEFVEEEEEDDREDCSEELKDLPLISPDAALHFVKKPSYRSELLNLRRCKGSPYVVQLLGKTQAGDLVFEKFPSDLFAFSLHNPQIVTVATIKQFMLHLIDAVADIHSRGIIHRDLVLRNLLYSGDISKPVVIADLQSHWGSGICAAPEVRDQKDFSTASDVYALSTCLMQFIVVVNPRHPFVEYPIPAPFDVIYKVCAQEEIHKRPSLAELRTMVEKI</sequence>
<evidence type="ECO:0000259" key="7">
    <source>
        <dbReference type="PROSITE" id="PS50011"/>
    </source>
</evidence>